<evidence type="ECO:0000256" key="6">
    <source>
        <dbReference type="ARBA" id="ARBA00023136"/>
    </source>
</evidence>
<feature type="transmembrane region" description="Helical" evidence="7">
    <location>
        <begin position="272"/>
        <end position="294"/>
    </location>
</feature>
<dbReference type="InterPro" id="IPR004681">
    <property type="entry name" value="TRAP_DctM"/>
</dbReference>
<keyword evidence="7" id="KW-0813">Transport</keyword>
<evidence type="ECO:0000313" key="10">
    <source>
        <dbReference type="Proteomes" id="UP000256817"/>
    </source>
</evidence>
<feature type="transmembrane region" description="Helical" evidence="7">
    <location>
        <begin position="359"/>
        <end position="386"/>
    </location>
</feature>
<comment type="subunit">
    <text evidence="7">The complex comprises the extracytoplasmic solute receptor protein and the two transmembrane proteins.</text>
</comment>
<organism evidence="9 10">
    <name type="scientific">Pectobacterium aquaticum</name>
    <dbReference type="NCBI Taxonomy" id="2204145"/>
    <lineage>
        <taxon>Bacteria</taxon>
        <taxon>Pseudomonadati</taxon>
        <taxon>Pseudomonadota</taxon>
        <taxon>Gammaproteobacteria</taxon>
        <taxon>Enterobacterales</taxon>
        <taxon>Pectobacteriaceae</taxon>
        <taxon>Pectobacterium</taxon>
    </lineage>
</organism>
<feature type="transmembrane region" description="Helical" evidence="7">
    <location>
        <begin position="398"/>
        <end position="421"/>
    </location>
</feature>
<feature type="transmembrane region" description="Helical" evidence="7">
    <location>
        <begin position="213"/>
        <end position="236"/>
    </location>
</feature>
<proteinExistence type="inferred from homology"/>
<comment type="subcellular location">
    <subcellularLocation>
        <location evidence="1 7">Cell inner membrane</location>
        <topology evidence="1 7">Multi-pass membrane protein</topology>
    </subcellularLocation>
</comment>
<evidence type="ECO:0000256" key="5">
    <source>
        <dbReference type="ARBA" id="ARBA00022989"/>
    </source>
</evidence>
<feature type="domain" description="TRAP C4-dicarboxylate transport system permease DctM subunit" evidence="8">
    <location>
        <begin position="7"/>
        <end position="417"/>
    </location>
</feature>
<dbReference type="InterPro" id="IPR010656">
    <property type="entry name" value="DctM"/>
</dbReference>
<dbReference type="Proteomes" id="UP000256817">
    <property type="component" value="Unassembled WGS sequence"/>
</dbReference>
<feature type="transmembrane region" description="Helical" evidence="7">
    <location>
        <begin position="80"/>
        <end position="106"/>
    </location>
</feature>
<feature type="transmembrane region" description="Helical" evidence="7">
    <location>
        <begin position="168"/>
        <end position="193"/>
    </location>
</feature>
<evidence type="ECO:0000256" key="4">
    <source>
        <dbReference type="ARBA" id="ARBA00022692"/>
    </source>
</evidence>
<keyword evidence="2" id="KW-1003">Cell membrane</keyword>
<evidence type="ECO:0000259" key="8">
    <source>
        <dbReference type="Pfam" id="PF06808"/>
    </source>
</evidence>
<dbReference type="NCBIfam" id="TIGR00786">
    <property type="entry name" value="dctM"/>
    <property type="match status" value="1"/>
</dbReference>
<dbReference type="Pfam" id="PF06808">
    <property type="entry name" value="DctM"/>
    <property type="match status" value="1"/>
</dbReference>
<dbReference type="PANTHER" id="PTHR33362:SF2">
    <property type="entry name" value="TRAP TRANSPORTER LARGE PERMEASE PROTEIN"/>
    <property type="match status" value="1"/>
</dbReference>
<comment type="caution">
    <text evidence="7">Lacks conserved residue(s) required for the propagation of feature annotation.</text>
</comment>
<keyword evidence="3 7" id="KW-0997">Cell inner membrane</keyword>
<dbReference type="EMBL" id="QHJW02000014">
    <property type="protein sequence ID" value="RRO09949.1"/>
    <property type="molecule type" value="Genomic_DNA"/>
</dbReference>
<feature type="transmembrane region" description="Helical" evidence="7">
    <location>
        <begin position="242"/>
        <end position="260"/>
    </location>
</feature>
<comment type="function">
    <text evidence="7">Part of the tripartite ATP-independent periplasmic (TRAP) transport system.</text>
</comment>
<keyword evidence="10" id="KW-1185">Reference proteome</keyword>
<evidence type="ECO:0000313" key="9">
    <source>
        <dbReference type="EMBL" id="RRO09949.1"/>
    </source>
</evidence>
<keyword evidence="6 7" id="KW-0472">Membrane</keyword>
<accession>A0ABX9Z4Y5</accession>
<evidence type="ECO:0000256" key="3">
    <source>
        <dbReference type="ARBA" id="ARBA00022519"/>
    </source>
</evidence>
<feature type="transmembrane region" description="Helical" evidence="7">
    <location>
        <begin position="53"/>
        <end position="73"/>
    </location>
</feature>
<feature type="transmembrane region" description="Helical" evidence="7">
    <location>
        <begin position="314"/>
        <end position="331"/>
    </location>
</feature>
<feature type="transmembrane region" description="Helical" evidence="7">
    <location>
        <begin position="336"/>
        <end position="353"/>
    </location>
</feature>
<comment type="similarity">
    <text evidence="7">Belongs to the TRAP transporter large permease family.</text>
</comment>
<protein>
    <recommendedName>
        <fullName evidence="7">TRAP transporter large permease protein</fullName>
    </recommendedName>
</protein>
<gene>
    <name evidence="9" type="ORF">DMB85_007120</name>
</gene>
<keyword evidence="4 7" id="KW-0812">Transmembrane</keyword>
<keyword evidence="5 7" id="KW-1133">Transmembrane helix</keyword>
<dbReference type="PANTHER" id="PTHR33362">
    <property type="entry name" value="SIALIC ACID TRAP TRANSPORTER PERMEASE PROTEIN SIAT-RELATED"/>
    <property type="match status" value="1"/>
</dbReference>
<evidence type="ECO:0000256" key="1">
    <source>
        <dbReference type="ARBA" id="ARBA00004429"/>
    </source>
</evidence>
<reference evidence="9" key="1">
    <citation type="submission" date="2018-11" db="EMBL/GenBank/DDBJ databases">
        <title>Draft genome sequences of proposed Pectobacterium aquaticum sp. nov. isolated in France from fresh water.</title>
        <authorList>
            <person name="Pedron J."/>
            <person name="Barny M.A."/>
        </authorList>
    </citation>
    <scope>NUCLEOTIDE SEQUENCE [LARGE SCALE GENOMIC DNA]</scope>
    <source>
        <strain evidence="9">A35-S23-M15</strain>
    </source>
</reference>
<dbReference type="RefSeq" id="WP_102117127.1">
    <property type="nucleotide sequence ID" value="NZ_CP161828.1"/>
</dbReference>
<dbReference type="PIRSF" id="PIRSF006066">
    <property type="entry name" value="HI0050"/>
    <property type="match status" value="1"/>
</dbReference>
<name>A0ABX9Z4Y5_9GAMM</name>
<sequence>MDAFVLLASLAILLAVGVPVAYSVGLSAIIGAFWIDIPLEAVMIQITSGVNKFSLLAIPFFILAGAIMAEGGIARRLVNFAYIFVGFIRGGLSLVNIVASTFFGAISGSSVADTASIGSVMIPEMEKKGYPRDFAAAVTASGSVQAILIPPSHNSVIYSLAAGGSVSIAALFIAGILPGILLGLTLMVMCVGFAHKRGYPKGEVVPFREALKIFVDTLWGLMTVVIIMGGILSGIFTATESAAIACLWSFFVTMFIYKDYKWSELPTLMYRTVKTVTIVMILIGFAAAFGAVMTYMQLPSRITAFFTSISDNKYVILMYINIMLLILGTLMDMAPLILILTPVLLPVAVSLGIDPVHFGMIMMVNLGVGLITPPVGSVLFVASAVSKQKIEQVVKAMLPFYCGLFVVLMLVTYIPAISLWLPKLFGVHTG</sequence>
<comment type="caution">
    <text evidence="9">The sequence shown here is derived from an EMBL/GenBank/DDBJ whole genome shotgun (WGS) entry which is preliminary data.</text>
</comment>
<evidence type="ECO:0000256" key="2">
    <source>
        <dbReference type="ARBA" id="ARBA00022475"/>
    </source>
</evidence>
<evidence type="ECO:0000256" key="7">
    <source>
        <dbReference type="RuleBase" id="RU369079"/>
    </source>
</evidence>